<evidence type="ECO:0000256" key="1">
    <source>
        <dbReference type="SAM" id="Phobius"/>
    </source>
</evidence>
<protein>
    <submittedName>
        <fullName evidence="2">Uncharacterized protein</fullName>
    </submittedName>
</protein>
<evidence type="ECO:0000313" key="3">
    <source>
        <dbReference type="Proteomes" id="UP000566663"/>
    </source>
</evidence>
<feature type="transmembrane region" description="Helical" evidence="1">
    <location>
        <begin position="24"/>
        <end position="45"/>
    </location>
</feature>
<comment type="caution">
    <text evidence="2">The sequence shown here is derived from an EMBL/GenBank/DDBJ whole genome shotgun (WGS) entry which is preliminary data.</text>
</comment>
<keyword evidence="1" id="KW-0472">Membrane</keyword>
<keyword evidence="1" id="KW-1133">Transmembrane helix</keyword>
<keyword evidence="3" id="KW-1185">Reference proteome</keyword>
<accession>A0A7W8HY15</accession>
<name>A0A7W8HY15_9CAUL</name>
<organism evidence="2 3">
    <name type="scientific">Brevundimonas basaltis</name>
    <dbReference type="NCBI Taxonomy" id="472166"/>
    <lineage>
        <taxon>Bacteria</taxon>
        <taxon>Pseudomonadati</taxon>
        <taxon>Pseudomonadota</taxon>
        <taxon>Alphaproteobacteria</taxon>
        <taxon>Caulobacterales</taxon>
        <taxon>Caulobacteraceae</taxon>
        <taxon>Brevundimonas</taxon>
    </lineage>
</organism>
<dbReference type="AlphaFoldDB" id="A0A7W8HY15"/>
<proteinExistence type="predicted"/>
<evidence type="ECO:0000313" key="2">
    <source>
        <dbReference type="EMBL" id="MBB5292009.1"/>
    </source>
</evidence>
<dbReference type="RefSeq" id="WP_183253953.1">
    <property type="nucleotide sequence ID" value="NZ_BAAAFF010000005.1"/>
</dbReference>
<gene>
    <name evidence="2" type="ORF">HNQ67_001523</name>
</gene>
<sequence length="240" mass="26052">MASYTFEATAAARDAAYFASWSAAAAWVIGLASLALTGGGLVFIWRQLKSTEQAAKAAVASAQAASAAADAAAITSRPWLTLSIERVFFGLSDPSDPTAVSCQVDYIIKNIGQTPAMQCGIAYDVFIATGPDQADEIKARLLSTGPHHPRALFPGDSIRQGISQIKHLPRTEKYEYFSVIVGVAALYKLHAEGEWKYTMQFGSLQPFEPRDQVTKHYGIYRSMPRQQAHFLDSAFTPDPT</sequence>
<keyword evidence="1" id="KW-0812">Transmembrane</keyword>
<dbReference type="Proteomes" id="UP000566663">
    <property type="component" value="Unassembled WGS sequence"/>
</dbReference>
<dbReference type="EMBL" id="JACHFZ010000002">
    <property type="protein sequence ID" value="MBB5292009.1"/>
    <property type="molecule type" value="Genomic_DNA"/>
</dbReference>
<reference evidence="2 3" key="1">
    <citation type="submission" date="2020-08" db="EMBL/GenBank/DDBJ databases">
        <title>Genomic Encyclopedia of Type Strains, Phase IV (KMG-IV): sequencing the most valuable type-strain genomes for metagenomic binning, comparative biology and taxonomic classification.</title>
        <authorList>
            <person name="Goeker M."/>
        </authorList>
    </citation>
    <scope>NUCLEOTIDE SEQUENCE [LARGE SCALE GENOMIC DNA]</scope>
    <source>
        <strain evidence="2 3">DSM 25335</strain>
    </source>
</reference>